<comment type="caution">
    <text evidence="1">The sequence shown here is derived from an EMBL/GenBank/DDBJ whole genome shotgun (WGS) entry which is preliminary data.</text>
</comment>
<gene>
    <name evidence="1" type="ORF">NBRC116591_02500</name>
</gene>
<organism evidence="1 2">
    <name type="scientific">Sessilibacter corallicola</name>
    <dbReference type="NCBI Taxonomy" id="2904075"/>
    <lineage>
        <taxon>Bacteria</taxon>
        <taxon>Pseudomonadati</taxon>
        <taxon>Pseudomonadota</taxon>
        <taxon>Gammaproteobacteria</taxon>
        <taxon>Cellvibrionales</taxon>
        <taxon>Cellvibrionaceae</taxon>
        <taxon>Sessilibacter</taxon>
    </lineage>
</organism>
<sequence>MALSMIGREQQNAIMIVSWLCHWNARVTCLKRYSNEINATCSHEALGLYEELGPNKEVSLIEEQGWY</sequence>
<evidence type="ECO:0000313" key="1">
    <source>
        <dbReference type="EMBL" id="GAA6166440.1"/>
    </source>
</evidence>
<evidence type="ECO:0000313" key="2">
    <source>
        <dbReference type="Proteomes" id="UP001465153"/>
    </source>
</evidence>
<protein>
    <submittedName>
        <fullName evidence="1">Uncharacterized protein</fullName>
    </submittedName>
</protein>
<proteinExistence type="predicted"/>
<dbReference type="EMBL" id="BAABWN010000001">
    <property type="protein sequence ID" value="GAA6166440.1"/>
    <property type="molecule type" value="Genomic_DNA"/>
</dbReference>
<dbReference type="Proteomes" id="UP001465153">
    <property type="component" value="Unassembled WGS sequence"/>
</dbReference>
<accession>A0ABQ0A4F9</accession>
<name>A0ABQ0A4F9_9GAMM</name>
<keyword evidence="2" id="KW-1185">Reference proteome</keyword>
<reference evidence="1 2" key="1">
    <citation type="submission" date="2024-04" db="EMBL/GenBank/DDBJ databases">
        <title>Draft genome sequence of Sessilibacter corallicola NBRC 116591.</title>
        <authorList>
            <person name="Miyakawa T."/>
            <person name="Kusuya Y."/>
            <person name="Miura T."/>
        </authorList>
    </citation>
    <scope>NUCLEOTIDE SEQUENCE [LARGE SCALE GENOMIC DNA]</scope>
    <source>
        <strain evidence="1 2">KU-00831-HH</strain>
    </source>
</reference>